<dbReference type="SUPFAM" id="SSF53383">
    <property type="entry name" value="PLP-dependent transferases"/>
    <property type="match status" value="1"/>
</dbReference>
<keyword evidence="4 8" id="KW-0808">Transferase</keyword>
<dbReference type="EMBL" id="JACHJL010000011">
    <property type="protein sequence ID" value="MBB5937384.1"/>
    <property type="molecule type" value="Genomic_DNA"/>
</dbReference>
<dbReference type="Pfam" id="PF00155">
    <property type="entry name" value="Aminotran_1_2"/>
    <property type="match status" value="1"/>
</dbReference>
<dbReference type="AlphaFoldDB" id="A0A7W9QC11"/>
<evidence type="ECO:0000313" key="8">
    <source>
        <dbReference type="EMBL" id="MBB5937384.1"/>
    </source>
</evidence>
<comment type="cofactor">
    <cofactor evidence="1">
        <name>pyridoxal 5'-phosphate</name>
        <dbReference type="ChEBI" id="CHEBI:597326"/>
    </cofactor>
</comment>
<evidence type="ECO:0000256" key="6">
    <source>
        <dbReference type="SAM" id="MobiDB-lite"/>
    </source>
</evidence>
<keyword evidence="9" id="KW-1185">Reference proteome</keyword>
<reference evidence="8 9" key="1">
    <citation type="submission" date="2020-08" db="EMBL/GenBank/DDBJ databases">
        <title>Genomic Encyclopedia of Type Strains, Phase III (KMG-III): the genomes of soil and plant-associated and newly described type strains.</title>
        <authorList>
            <person name="Whitman W."/>
        </authorList>
    </citation>
    <scope>NUCLEOTIDE SEQUENCE [LARGE SCALE GENOMIC DNA]</scope>
    <source>
        <strain evidence="8 9">CECT 8305</strain>
    </source>
</reference>
<comment type="similarity">
    <text evidence="2">Belongs to the class-I pyridoxal-phosphate-dependent aminotransferase family.</text>
</comment>
<evidence type="ECO:0000313" key="9">
    <source>
        <dbReference type="Proteomes" id="UP000588098"/>
    </source>
</evidence>
<gene>
    <name evidence="8" type="ORF">FHS42_004463</name>
</gene>
<organism evidence="8 9">
    <name type="scientific">Streptomyces zagrosensis</name>
    <dbReference type="NCBI Taxonomy" id="1042984"/>
    <lineage>
        <taxon>Bacteria</taxon>
        <taxon>Bacillati</taxon>
        <taxon>Actinomycetota</taxon>
        <taxon>Actinomycetes</taxon>
        <taxon>Kitasatosporales</taxon>
        <taxon>Streptomycetaceae</taxon>
        <taxon>Streptomyces</taxon>
    </lineage>
</organism>
<feature type="domain" description="Aminotransferase class I/classII large" evidence="7">
    <location>
        <begin position="31"/>
        <end position="197"/>
    </location>
</feature>
<keyword evidence="3 8" id="KW-0032">Aminotransferase</keyword>
<proteinExistence type="inferred from homology"/>
<dbReference type="InterPro" id="IPR015421">
    <property type="entry name" value="PyrdxlP-dep_Trfase_major"/>
</dbReference>
<dbReference type="GO" id="GO:0006520">
    <property type="term" value="P:amino acid metabolic process"/>
    <property type="evidence" value="ECO:0007669"/>
    <property type="project" value="InterPro"/>
</dbReference>
<dbReference type="InterPro" id="IPR050596">
    <property type="entry name" value="AspAT/PAT-like"/>
</dbReference>
<keyword evidence="5" id="KW-0663">Pyridoxal phosphate</keyword>
<dbReference type="GO" id="GO:0008483">
    <property type="term" value="F:transaminase activity"/>
    <property type="evidence" value="ECO:0007669"/>
    <property type="project" value="UniProtKB-KW"/>
</dbReference>
<evidence type="ECO:0000256" key="1">
    <source>
        <dbReference type="ARBA" id="ARBA00001933"/>
    </source>
</evidence>
<evidence type="ECO:0000256" key="5">
    <source>
        <dbReference type="ARBA" id="ARBA00022898"/>
    </source>
</evidence>
<dbReference type="Gene3D" id="3.90.1150.10">
    <property type="entry name" value="Aspartate Aminotransferase, domain 1"/>
    <property type="match status" value="1"/>
</dbReference>
<evidence type="ECO:0000259" key="7">
    <source>
        <dbReference type="Pfam" id="PF00155"/>
    </source>
</evidence>
<dbReference type="GO" id="GO:0030170">
    <property type="term" value="F:pyridoxal phosphate binding"/>
    <property type="evidence" value="ECO:0007669"/>
    <property type="project" value="InterPro"/>
</dbReference>
<dbReference type="InterPro" id="IPR015422">
    <property type="entry name" value="PyrdxlP-dep_Trfase_small"/>
</dbReference>
<accession>A0A7W9QC11</accession>
<evidence type="ECO:0000256" key="2">
    <source>
        <dbReference type="ARBA" id="ARBA00007441"/>
    </source>
</evidence>
<dbReference type="PANTHER" id="PTHR46383:SF1">
    <property type="entry name" value="ASPARTATE AMINOTRANSFERASE"/>
    <property type="match status" value="1"/>
</dbReference>
<comment type="caution">
    <text evidence="8">The sequence shown here is derived from an EMBL/GenBank/DDBJ whole genome shotgun (WGS) entry which is preliminary data.</text>
</comment>
<name>A0A7W9QC11_9ACTN</name>
<dbReference type="InterPro" id="IPR015424">
    <property type="entry name" value="PyrdxlP-dep_Trfase"/>
</dbReference>
<sequence>MQWPAPAPHSPLVLPAAQGALPPLPELAARLAAAAGRSEPEPVGGALALRRAAADYWARRGLPTAPDQVLAGPGAQPLLLTLLALMGGDVLLTRPSAAWYAPLARLADRPTYHAPAPAECGGVPDPFALLETVRRIRKEGGAPRVLLLAVADDPTGTVAPPELLHEVCEAAEAEDLLIVSDETWRDTVHTTPGVQPLPPERAGTAPADPAERERQQTQTVLVSPAEMVPDRVVVLTDLAGALMPPSWPAAITRFPACERGRVLRARLLAALSAVRAELPAPVAAAAQHALTEPAAVRARMAAAARAYGVVGTAAYQGLTDLGVLCRPPRAGRHLYADVEELRGPLADRGIADSVDLERHLTRRLGYPVPGGYQFGDAPDTLRIRLPTLPLLGADDEQRLAALAAAAPLELPHGTAALTLFMAAFNELTGGAEASPEAPGS</sequence>
<dbReference type="Proteomes" id="UP000588098">
    <property type="component" value="Unassembled WGS sequence"/>
</dbReference>
<protein>
    <submittedName>
        <fullName evidence="8">Aspartate/methionine/tyrosine aminotransferase</fullName>
    </submittedName>
</protein>
<dbReference type="RefSeq" id="WP_184574305.1">
    <property type="nucleotide sequence ID" value="NZ_JACHJL010000011.1"/>
</dbReference>
<evidence type="ECO:0000256" key="3">
    <source>
        <dbReference type="ARBA" id="ARBA00022576"/>
    </source>
</evidence>
<dbReference type="PANTHER" id="PTHR46383">
    <property type="entry name" value="ASPARTATE AMINOTRANSFERASE"/>
    <property type="match status" value="1"/>
</dbReference>
<evidence type="ECO:0000256" key="4">
    <source>
        <dbReference type="ARBA" id="ARBA00022679"/>
    </source>
</evidence>
<feature type="region of interest" description="Disordered" evidence="6">
    <location>
        <begin position="189"/>
        <end position="216"/>
    </location>
</feature>
<dbReference type="Gene3D" id="3.40.640.10">
    <property type="entry name" value="Type I PLP-dependent aspartate aminotransferase-like (Major domain)"/>
    <property type="match status" value="1"/>
</dbReference>
<dbReference type="InterPro" id="IPR004839">
    <property type="entry name" value="Aminotransferase_I/II_large"/>
</dbReference>